<dbReference type="SUPFAM" id="SSF53448">
    <property type="entry name" value="Nucleotide-diphospho-sugar transferases"/>
    <property type="match status" value="1"/>
</dbReference>
<organism evidence="1 2">
    <name type="scientific">Apiosordaria backusii</name>
    <dbReference type="NCBI Taxonomy" id="314023"/>
    <lineage>
        <taxon>Eukaryota</taxon>
        <taxon>Fungi</taxon>
        <taxon>Dikarya</taxon>
        <taxon>Ascomycota</taxon>
        <taxon>Pezizomycotina</taxon>
        <taxon>Sordariomycetes</taxon>
        <taxon>Sordariomycetidae</taxon>
        <taxon>Sordariales</taxon>
        <taxon>Lasiosphaeriaceae</taxon>
        <taxon>Apiosordaria</taxon>
    </lineage>
</organism>
<dbReference type="GO" id="GO:0016740">
    <property type="term" value="F:transferase activity"/>
    <property type="evidence" value="ECO:0007669"/>
    <property type="project" value="UniProtKB-KW"/>
</dbReference>
<sequence length="377" mass="43437">MFISSRRAIALTAALGFVIGLSFLTVKYDGHIALESAVRSLTGQQEKKTTTGFPAAQVAYNWTQVQAEGRFAYVQYTTDLSYLCNAMINFSRLKEFGARHQMALIYPDTWDDEGKSSASARRNRIINTIRSDYPHINLHPSPVLRLPNHDPTWGDSITKFHAFSLVNYTRMLAFDSDTLVLNNMDHYFQAPRASLAVPRAYWLGDLRNTTVSINEQILGSHVMLLEPNTRRYERIVKEAMASGEFDMEVVNRLFKGSAMILPHRGLALLTGEFRSKDHSRYLVGDGEDGEEWDAIGEVKRSFLVHFSDWPLPKPWMRHSDQQWRDALPSCEEGERKRRRRRTAGRRDEGDCPDRVVWRGFYEEYEREREAKCGFINE</sequence>
<accession>A0AA40BRU3</accession>
<name>A0AA40BRU3_9PEZI</name>
<dbReference type="InterPro" id="IPR029044">
    <property type="entry name" value="Nucleotide-diphossugar_trans"/>
</dbReference>
<dbReference type="Proteomes" id="UP001172159">
    <property type="component" value="Unassembled WGS sequence"/>
</dbReference>
<evidence type="ECO:0000313" key="2">
    <source>
        <dbReference type="Proteomes" id="UP001172159"/>
    </source>
</evidence>
<dbReference type="InterPro" id="IPR050587">
    <property type="entry name" value="GNT1/Glycosyltrans_8"/>
</dbReference>
<dbReference type="Gene3D" id="3.90.550.10">
    <property type="entry name" value="Spore Coat Polysaccharide Biosynthesis Protein SpsA, Chain A"/>
    <property type="match status" value="1"/>
</dbReference>
<keyword evidence="1" id="KW-0808">Transferase</keyword>
<keyword evidence="2" id="KW-1185">Reference proteome</keyword>
<protein>
    <submittedName>
        <fullName evidence="1">Nucleotide-diphospho-sugar transferase</fullName>
    </submittedName>
</protein>
<proteinExistence type="predicted"/>
<dbReference type="AlphaFoldDB" id="A0AA40BRU3"/>
<evidence type="ECO:0000313" key="1">
    <source>
        <dbReference type="EMBL" id="KAK0739246.1"/>
    </source>
</evidence>
<comment type="caution">
    <text evidence="1">The sequence shown here is derived from an EMBL/GenBank/DDBJ whole genome shotgun (WGS) entry which is preliminary data.</text>
</comment>
<dbReference type="EMBL" id="JAUKTV010000004">
    <property type="protein sequence ID" value="KAK0739246.1"/>
    <property type="molecule type" value="Genomic_DNA"/>
</dbReference>
<gene>
    <name evidence="1" type="ORF">B0T21DRAFT_139451</name>
</gene>
<dbReference type="PANTHER" id="PTHR11183">
    <property type="entry name" value="GLYCOGENIN SUBFAMILY MEMBER"/>
    <property type="match status" value="1"/>
</dbReference>
<reference evidence="1" key="1">
    <citation type="submission" date="2023-06" db="EMBL/GenBank/DDBJ databases">
        <title>Genome-scale phylogeny and comparative genomics of the fungal order Sordariales.</title>
        <authorList>
            <consortium name="Lawrence Berkeley National Laboratory"/>
            <person name="Hensen N."/>
            <person name="Bonometti L."/>
            <person name="Westerberg I."/>
            <person name="Brannstrom I.O."/>
            <person name="Guillou S."/>
            <person name="Cros-Aarteil S."/>
            <person name="Calhoun S."/>
            <person name="Haridas S."/>
            <person name="Kuo A."/>
            <person name="Mondo S."/>
            <person name="Pangilinan J."/>
            <person name="Riley R."/>
            <person name="Labutti K."/>
            <person name="Andreopoulos B."/>
            <person name="Lipzen A."/>
            <person name="Chen C."/>
            <person name="Yanf M."/>
            <person name="Daum C."/>
            <person name="Ng V."/>
            <person name="Clum A."/>
            <person name="Steindorff A."/>
            <person name="Ohm R."/>
            <person name="Martin F."/>
            <person name="Silar P."/>
            <person name="Natvig D."/>
            <person name="Lalanne C."/>
            <person name="Gautier V."/>
            <person name="Ament-Velasquez S.L."/>
            <person name="Kruys A."/>
            <person name="Hutchinson M.I."/>
            <person name="Powell A.J."/>
            <person name="Barry K."/>
            <person name="Miller A.N."/>
            <person name="Grigoriev I.V."/>
            <person name="Debuchy R."/>
            <person name="Gladieux P."/>
            <person name="Thoren M.H."/>
            <person name="Johannesson H."/>
        </authorList>
    </citation>
    <scope>NUCLEOTIDE SEQUENCE</scope>
    <source>
        <strain evidence="1">CBS 540.89</strain>
    </source>
</reference>